<dbReference type="PANTHER" id="PTHR33692">
    <property type="entry name" value="RIBOSOME MATURATION FACTOR RIMM"/>
    <property type="match status" value="1"/>
</dbReference>
<name>A0A511B2A2_9PROT</name>
<evidence type="ECO:0000313" key="8">
    <source>
        <dbReference type="EMBL" id="GEK93611.1"/>
    </source>
</evidence>
<comment type="caution">
    <text evidence="8">The sequence shown here is derived from an EMBL/GenBank/DDBJ whole genome shotgun (WGS) entry which is preliminary data.</text>
</comment>
<keyword evidence="2 5" id="KW-0690">Ribosome biogenesis</keyword>
<dbReference type="InterPro" id="IPR011961">
    <property type="entry name" value="RimM"/>
</dbReference>
<comment type="subunit">
    <text evidence="5">Binds ribosomal protein uS19.</text>
</comment>
<comment type="similarity">
    <text evidence="5">Belongs to the RimM family.</text>
</comment>
<evidence type="ECO:0000256" key="5">
    <source>
        <dbReference type="HAMAP-Rule" id="MF_00014"/>
    </source>
</evidence>
<dbReference type="SUPFAM" id="SSF50447">
    <property type="entry name" value="Translation proteins"/>
    <property type="match status" value="1"/>
</dbReference>
<evidence type="ECO:0000313" key="9">
    <source>
        <dbReference type="Proteomes" id="UP000321230"/>
    </source>
</evidence>
<dbReference type="GO" id="GO:0005840">
    <property type="term" value="C:ribosome"/>
    <property type="evidence" value="ECO:0007669"/>
    <property type="project" value="InterPro"/>
</dbReference>
<dbReference type="EMBL" id="BJUZ01000001">
    <property type="protein sequence ID" value="GEK93611.1"/>
    <property type="molecule type" value="Genomic_DNA"/>
</dbReference>
<dbReference type="GO" id="GO:0005737">
    <property type="term" value="C:cytoplasm"/>
    <property type="evidence" value="ECO:0007669"/>
    <property type="project" value="UniProtKB-SubCell"/>
</dbReference>
<evidence type="ECO:0000259" key="7">
    <source>
        <dbReference type="Pfam" id="PF24986"/>
    </source>
</evidence>
<dbReference type="GO" id="GO:0006364">
    <property type="term" value="P:rRNA processing"/>
    <property type="evidence" value="ECO:0007669"/>
    <property type="project" value="UniProtKB-UniRule"/>
</dbReference>
<dbReference type="InterPro" id="IPR002676">
    <property type="entry name" value="RimM_N"/>
</dbReference>
<comment type="function">
    <text evidence="5">An accessory protein needed during the final step in the assembly of 30S ribosomal subunit, possibly for assembly of the head region. Essential for efficient processing of 16S rRNA. May be needed both before and after RbfA during the maturation of 16S rRNA. It has affinity for free ribosomal 30S subunits but not for 70S ribosomes.</text>
</comment>
<dbReference type="Gene3D" id="2.30.30.240">
    <property type="entry name" value="PRC-barrel domain"/>
    <property type="match status" value="1"/>
</dbReference>
<dbReference type="Gene3D" id="2.40.30.60">
    <property type="entry name" value="RimM"/>
    <property type="match status" value="1"/>
</dbReference>
<feature type="domain" description="Ribosome maturation factor RimM PRC barrel" evidence="7">
    <location>
        <begin position="103"/>
        <end position="164"/>
    </location>
</feature>
<dbReference type="InterPro" id="IPR036976">
    <property type="entry name" value="RimM_N_sf"/>
</dbReference>
<keyword evidence="9" id="KW-1185">Reference proteome</keyword>
<dbReference type="Proteomes" id="UP000321230">
    <property type="component" value="Unassembled WGS sequence"/>
</dbReference>
<dbReference type="InterPro" id="IPR009000">
    <property type="entry name" value="Transl_B-barrel_sf"/>
</dbReference>
<evidence type="ECO:0000256" key="3">
    <source>
        <dbReference type="ARBA" id="ARBA00022552"/>
    </source>
</evidence>
<dbReference type="HAMAP" id="MF_00014">
    <property type="entry name" value="Ribosome_mat_RimM"/>
    <property type="match status" value="1"/>
</dbReference>
<dbReference type="GO" id="GO:0042274">
    <property type="term" value="P:ribosomal small subunit biogenesis"/>
    <property type="evidence" value="ECO:0007669"/>
    <property type="project" value="UniProtKB-UniRule"/>
</dbReference>
<dbReference type="Pfam" id="PF01782">
    <property type="entry name" value="RimM"/>
    <property type="match status" value="1"/>
</dbReference>
<evidence type="ECO:0000256" key="2">
    <source>
        <dbReference type="ARBA" id="ARBA00022517"/>
    </source>
</evidence>
<dbReference type="PANTHER" id="PTHR33692:SF1">
    <property type="entry name" value="RIBOSOME MATURATION FACTOR RIMM"/>
    <property type="match status" value="1"/>
</dbReference>
<dbReference type="RefSeq" id="WP_146795246.1">
    <property type="nucleotide sequence ID" value="NZ_BARC01000014.1"/>
</dbReference>
<dbReference type="NCBIfam" id="TIGR02273">
    <property type="entry name" value="16S_RimM"/>
    <property type="match status" value="1"/>
</dbReference>
<proteinExistence type="inferred from homology"/>
<keyword evidence="3 5" id="KW-0698">rRNA processing</keyword>
<dbReference type="Pfam" id="PF24986">
    <property type="entry name" value="PRC_RimM"/>
    <property type="match status" value="1"/>
</dbReference>
<dbReference type="GO" id="GO:0043022">
    <property type="term" value="F:ribosome binding"/>
    <property type="evidence" value="ECO:0007669"/>
    <property type="project" value="InterPro"/>
</dbReference>
<feature type="domain" description="RimM N-terminal" evidence="6">
    <location>
        <begin position="12"/>
        <end position="91"/>
    </location>
</feature>
<evidence type="ECO:0000256" key="4">
    <source>
        <dbReference type="ARBA" id="ARBA00023186"/>
    </source>
</evidence>
<dbReference type="AlphaFoldDB" id="A0A511B2A2"/>
<accession>A0A511B2A2</accession>
<dbReference type="InterPro" id="IPR056792">
    <property type="entry name" value="PRC_RimM"/>
</dbReference>
<keyword evidence="4 5" id="KW-0143">Chaperone</keyword>
<dbReference type="OrthoDB" id="9788191at2"/>
<evidence type="ECO:0000259" key="6">
    <source>
        <dbReference type="Pfam" id="PF01782"/>
    </source>
</evidence>
<dbReference type="InterPro" id="IPR011033">
    <property type="entry name" value="PRC_barrel-like_sf"/>
</dbReference>
<protein>
    <recommendedName>
        <fullName evidence="5">Ribosome maturation factor RimM</fullName>
    </recommendedName>
</protein>
<evidence type="ECO:0000256" key="1">
    <source>
        <dbReference type="ARBA" id="ARBA00022490"/>
    </source>
</evidence>
<comment type="domain">
    <text evidence="5">The PRC barrel domain binds ribosomal protein uS19.</text>
</comment>
<comment type="subcellular location">
    <subcellularLocation>
        <location evidence="5">Cytoplasm</location>
    </subcellularLocation>
</comment>
<organism evidence="8 9">
    <name type="scientific">Gluconobacter wancherniae NBRC 103581</name>
    <dbReference type="NCBI Taxonomy" id="656744"/>
    <lineage>
        <taxon>Bacteria</taxon>
        <taxon>Pseudomonadati</taxon>
        <taxon>Pseudomonadota</taxon>
        <taxon>Alphaproteobacteria</taxon>
        <taxon>Acetobacterales</taxon>
        <taxon>Acetobacteraceae</taxon>
        <taxon>Gluconobacter</taxon>
    </lineage>
</organism>
<reference evidence="8 9" key="1">
    <citation type="submission" date="2019-07" db="EMBL/GenBank/DDBJ databases">
        <title>Whole genome shotgun sequence of Gluconobacter wancherniae NBRC 103581.</title>
        <authorList>
            <person name="Hosoyama A."/>
            <person name="Uohara A."/>
            <person name="Ohji S."/>
            <person name="Ichikawa N."/>
        </authorList>
    </citation>
    <scope>NUCLEOTIDE SEQUENCE [LARGE SCALE GENOMIC DNA]</scope>
    <source>
        <strain evidence="8 9">NBRC 103581</strain>
    </source>
</reference>
<sequence>MTRFNPESDVLVATIGRPHGVRGLVRLHAATDDPVSVEEFGTLHDEQGEEWVVRWVSPGVAALTDRNGQTVSDRTAVERVVNRRLYVAREQLPAAEEDEFYHTDLIGMVAVSEAGDELGTVVIVHDYGAGVSIEIDRGLIIPFTMACVPHVDLAGRQVVVIPPPMVEVEGDLDGDVQVRA</sequence>
<gene>
    <name evidence="5 8" type="primary">rimM</name>
    <name evidence="8" type="ORF">GWA01_13810</name>
</gene>
<dbReference type="SUPFAM" id="SSF50346">
    <property type="entry name" value="PRC-barrel domain"/>
    <property type="match status" value="1"/>
</dbReference>
<keyword evidence="1 5" id="KW-0963">Cytoplasm</keyword>